<evidence type="ECO:0000313" key="2">
    <source>
        <dbReference type="Proteomes" id="UP000289738"/>
    </source>
</evidence>
<proteinExistence type="predicted"/>
<evidence type="ECO:0008006" key="3">
    <source>
        <dbReference type="Google" id="ProtNLM"/>
    </source>
</evidence>
<sequence>MEGTENIVVYYNGEVIRNTYEGMSFACESTFLFVVPCTTTFVRLQYELCQSVESNILKRVSNILYRSSVVVFGGLIELYVEFEHINADEFQHNPDVQDDRTEAYEEMDNDSDEEFEATYEAGDNDEDDDGGGETVTETLVVPPAVSQMMVIPPFMRNLDLDAMHAPKFPEYANIDTEQWVDGEFRIRMKYGSRKLVIVAIRSYTISKAVDYIIYESEPKMFYAQCKTYGRGCDCLIHRLY</sequence>
<reference evidence="1 2" key="1">
    <citation type="submission" date="2019-01" db="EMBL/GenBank/DDBJ databases">
        <title>Sequencing of cultivated peanut Arachis hypogaea provides insights into genome evolution and oil improvement.</title>
        <authorList>
            <person name="Chen X."/>
        </authorList>
    </citation>
    <scope>NUCLEOTIDE SEQUENCE [LARGE SCALE GENOMIC DNA]</scope>
    <source>
        <strain evidence="2">cv. Fuhuasheng</strain>
        <tissue evidence="1">Leaves</tissue>
    </source>
</reference>
<dbReference type="Proteomes" id="UP000289738">
    <property type="component" value="Chromosome A09"/>
</dbReference>
<gene>
    <name evidence="1" type="ORF">Ahy_A09g045087</name>
</gene>
<organism evidence="1 2">
    <name type="scientific">Arachis hypogaea</name>
    <name type="common">Peanut</name>
    <dbReference type="NCBI Taxonomy" id="3818"/>
    <lineage>
        <taxon>Eukaryota</taxon>
        <taxon>Viridiplantae</taxon>
        <taxon>Streptophyta</taxon>
        <taxon>Embryophyta</taxon>
        <taxon>Tracheophyta</taxon>
        <taxon>Spermatophyta</taxon>
        <taxon>Magnoliopsida</taxon>
        <taxon>eudicotyledons</taxon>
        <taxon>Gunneridae</taxon>
        <taxon>Pentapetalae</taxon>
        <taxon>rosids</taxon>
        <taxon>fabids</taxon>
        <taxon>Fabales</taxon>
        <taxon>Fabaceae</taxon>
        <taxon>Papilionoideae</taxon>
        <taxon>50 kb inversion clade</taxon>
        <taxon>dalbergioids sensu lato</taxon>
        <taxon>Dalbergieae</taxon>
        <taxon>Pterocarpus clade</taxon>
        <taxon>Arachis</taxon>
    </lineage>
</organism>
<evidence type="ECO:0000313" key="1">
    <source>
        <dbReference type="EMBL" id="RYR39529.1"/>
    </source>
</evidence>
<dbReference type="AlphaFoldDB" id="A0A445BLI3"/>
<protein>
    <recommendedName>
        <fullName evidence="3">Transposase MuDR plant domain-containing protein</fullName>
    </recommendedName>
</protein>
<name>A0A445BLI3_ARAHY</name>
<comment type="caution">
    <text evidence="1">The sequence shown here is derived from an EMBL/GenBank/DDBJ whole genome shotgun (WGS) entry which is preliminary data.</text>
</comment>
<accession>A0A445BLI3</accession>
<keyword evidence="2" id="KW-1185">Reference proteome</keyword>
<dbReference type="EMBL" id="SDMP01000009">
    <property type="protein sequence ID" value="RYR39529.1"/>
    <property type="molecule type" value="Genomic_DNA"/>
</dbReference>